<evidence type="ECO:0000313" key="3">
    <source>
        <dbReference type="Proteomes" id="UP001163798"/>
    </source>
</evidence>
<organism evidence="2 3">
    <name type="scientific">Lentinula aff. detonsa</name>
    <dbReference type="NCBI Taxonomy" id="2804958"/>
    <lineage>
        <taxon>Eukaryota</taxon>
        <taxon>Fungi</taxon>
        <taxon>Dikarya</taxon>
        <taxon>Basidiomycota</taxon>
        <taxon>Agaricomycotina</taxon>
        <taxon>Agaricomycetes</taxon>
        <taxon>Agaricomycetidae</taxon>
        <taxon>Agaricales</taxon>
        <taxon>Marasmiineae</taxon>
        <taxon>Omphalotaceae</taxon>
        <taxon>Lentinula</taxon>
    </lineage>
</organism>
<feature type="region of interest" description="Disordered" evidence="1">
    <location>
        <begin position="226"/>
        <end position="266"/>
    </location>
</feature>
<proteinExistence type="predicted"/>
<sequence length="266" mass="29430">MSPIPMPAFFAPSDFPQLSLNWAERRFEIAQGPDAAPITVTVDEMITAIQTSLALGRGWKIGVSPRYPEIANTIDQIIPHGCNAYLSFINNGRLHRSQTMVTYNCFFTPSQLETLREEKKISDNLNKDTARVFPKPPRRVEHAGSPGTITSATLANFTKSDMDQSILFAGLMAHARETQKKNLWKLRKESRPPKATRGVECYTMSETGSLTTTMGLNAKISKWHLTSTKNKETRRGDEDMETASNADSLVLTNEPEDGPGEGPSTA</sequence>
<accession>A0AA38NL21</accession>
<reference evidence="2" key="1">
    <citation type="submission" date="2022-08" db="EMBL/GenBank/DDBJ databases">
        <authorList>
            <consortium name="DOE Joint Genome Institute"/>
            <person name="Min B."/>
            <person name="Riley R."/>
            <person name="Sierra-Patev S."/>
            <person name="Naranjo-Ortiz M."/>
            <person name="Looney B."/>
            <person name="Konkel Z."/>
            <person name="Slot J.C."/>
            <person name="Sakamoto Y."/>
            <person name="Steenwyk J.L."/>
            <person name="Rokas A."/>
            <person name="Carro J."/>
            <person name="Camarero S."/>
            <person name="Ferreira P."/>
            <person name="Molpeceres G."/>
            <person name="Ruiz-Duenas F.J."/>
            <person name="Serrano A."/>
            <person name="Henrissat B."/>
            <person name="Drula E."/>
            <person name="Hughes K.W."/>
            <person name="Mata J.L."/>
            <person name="Ishikawa N.K."/>
            <person name="Vargas-Isla R."/>
            <person name="Ushijima S."/>
            <person name="Smith C.A."/>
            <person name="Ahrendt S."/>
            <person name="Andreopoulos W."/>
            <person name="He G."/>
            <person name="Labutti K."/>
            <person name="Lipzen A."/>
            <person name="Ng V."/>
            <person name="Sandor L."/>
            <person name="Barry K."/>
            <person name="Martinez A.T."/>
            <person name="Xiao Y."/>
            <person name="Gibbons J.G."/>
            <person name="Terashima K."/>
            <person name="Hibbett D.S."/>
            <person name="Grigoriev I.V."/>
        </authorList>
    </citation>
    <scope>NUCLEOTIDE SEQUENCE</scope>
    <source>
        <strain evidence="2">TFB10291</strain>
    </source>
</reference>
<evidence type="ECO:0000313" key="2">
    <source>
        <dbReference type="EMBL" id="KAJ3783978.1"/>
    </source>
</evidence>
<name>A0AA38NL21_9AGAR</name>
<feature type="compositionally biased region" description="Polar residues" evidence="1">
    <location>
        <begin position="242"/>
        <end position="251"/>
    </location>
</feature>
<protein>
    <submittedName>
        <fullName evidence="2">Uncharacterized protein</fullName>
    </submittedName>
</protein>
<dbReference type="Proteomes" id="UP001163798">
    <property type="component" value="Unassembled WGS sequence"/>
</dbReference>
<evidence type="ECO:0000256" key="1">
    <source>
        <dbReference type="SAM" id="MobiDB-lite"/>
    </source>
</evidence>
<comment type="caution">
    <text evidence="2">The sequence shown here is derived from an EMBL/GenBank/DDBJ whole genome shotgun (WGS) entry which is preliminary data.</text>
</comment>
<gene>
    <name evidence="2" type="ORF">GGU10DRAFT_334323</name>
</gene>
<dbReference type="AlphaFoldDB" id="A0AA38NL21"/>
<keyword evidence="3" id="KW-1185">Reference proteome</keyword>
<dbReference type="EMBL" id="MU793396">
    <property type="protein sequence ID" value="KAJ3783978.1"/>
    <property type="molecule type" value="Genomic_DNA"/>
</dbReference>